<gene>
    <name evidence="3" type="ORF">D7V21_15410</name>
</gene>
<evidence type="ECO:0000256" key="2">
    <source>
        <dbReference type="RuleBase" id="RU363072"/>
    </source>
</evidence>
<dbReference type="PANTHER" id="PTHR37944">
    <property type="entry name" value="PORIN B"/>
    <property type="match status" value="1"/>
</dbReference>
<dbReference type="InterPro" id="IPR007049">
    <property type="entry name" value="Carb-sel_porin_OprB"/>
</dbReference>
<evidence type="ECO:0000313" key="3">
    <source>
        <dbReference type="EMBL" id="RKG30761.1"/>
    </source>
</evidence>
<organism evidence="3 4">
    <name type="scientific">Acinetobacter guerrae</name>
    <dbReference type="NCBI Taxonomy" id="1843371"/>
    <lineage>
        <taxon>Bacteria</taxon>
        <taxon>Pseudomonadati</taxon>
        <taxon>Pseudomonadota</taxon>
        <taxon>Gammaproteobacteria</taxon>
        <taxon>Moraxellales</taxon>
        <taxon>Moraxellaceae</taxon>
        <taxon>Acinetobacter</taxon>
    </lineage>
</organism>
<evidence type="ECO:0000256" key="1">
    <source>
        <dbReference type="ARBA" id="ARBA00008769"/>
    </source>
</evidence>
<dbReference type="Gene3D" id="2.40.160.180">
    <property type="entry name" value="Carbohydrate-selective porin OprB"/>
    <property type="match status" value="1"/>
</dbReference>
<dbReference type="GO" id="GO:0008643">
    <property type="term" value="P:carbohydrate transport"/>
    <property type="evidence" value="ECO:0007669"/>
    <property type="project" value="InterPro"/>
</dbReference>
<evidence type="ECO:0000313" key="4">
    <source>
        <dbReference type="Proteomes" id="UP000269001"/>
    </source>
</evidence>
<dbReference type="GO" id="GO:0015288">
    <property type="term" value="F:porin activity"/>
    <property type="evidence" value="ECO:0007669"/>
    <property type="project" value="InterPro"/>
</dbReference>
<comment type="similarity">
    <text evidence="1 2">Belongs to the OprB family.</text>
</comment>
<sequence>MNMLHLSASKKSVLFFSCISIFSSSIYANEPWSQDRQWLFGDWGGNRQQLEDQGYKFNLSLMNQTATLIDGGKTDSHPTRNADQITLGANFDLNKIAGWKDTTAAITVTKRDGRNLASDIGMKGSPTEIYGRGTIWRLTQAWVKTGFMDNTLQVKLGRMGMAEDFNSSHCEFQSLILCGGQIGKAQGDVWYNGPVSGWAANMKYKLSPEWTVGAGVYENNPENTEEKDNANFNLSTDQAKGVLIPVELAWKTKKINQLTGEYKLGGFWSSEDYATIDGSDGKDPKSGIWLNAQQQLTARAENSNRGLYGTVNLTFNNDSTASISDTQQVAFWYKGAFDARPMDQIGFGVGRYKFNDKVAANSNRDYEIDTELNYTYNYSPAVMIRPNLQYVYQPYGSKEIDDAWVAGVSVKLNF</sequence>
<dbReference type="Proteomes" id="UP000269001">
    <property type="component" value="Unassembled WGS sequence"/>
</dbReference>
<accession>A0A3A8EPH8</accession>
<dbReference type="Pfam" id="PF04966">
    <property type="entry name" value="OprB"/>
    <property type="match status" value="1"/>
</dbReference>
<keyword evidence="2" id="KW-0732">Signal</keyword>
<dbReference type="GO" id="GO:0016020">
    <property type="term" value="C:membrane"/>
    <property type="evidence" value="ECO:0007669"/>
    <property type="project" value="InterPro"/>
</dbReference>
<feature type="signal peptide" evidence="2">
    <location>
        <begin position="1"/>
        <end position="28"/>
    </location>
</feature>
<feature type="chain" id="PRO_5017098802" evidence="2">
    <location>
        <begin position="29"/>
        <end position="414"/>
    </location>
</feature>
<dbReference type="AlphaFoldDB" id="A0A3A8EPH8"/>
<proteinExistence type="inferred from homology"/>
<protein>
    <submittedName>
        <fullName evidence="3">Carbohydrate porin</fullName>
    </submittedName>
</protein>
<dbReference type="InterPro" id="IPR052932">
    <property type="entry name" value="OprB_Porin"/>
</dbReference>
<comment type="caution">
    <text evidence="3">The sequence shown here is derived from an EMBL/GenBank/DDBJ whole genome shotgun (WGS) entry which is preliminary data.</text>
</comment>
<reference evidence="3 4" key="1">
    <citation type="submission" date="2018-09" db="EMBL/GenBank/DDBJ databases">
        <title>The draft genome of Acinetobacter spp. strains.</title>
        <authorList>
            <person name="Qin J."/>
            <person name="Feng Y."/>
            <person name="Zong Z."/>
        </authorList>
    </citation>
    <scope>NUCLEOTIDE SEQUENCE [LARGE SCALE GENOMIC DNA]</scope>
    <source>
        <strain evidence="3 4">WCHAc060096</strain>
    </source>
</reference>
<dbReference type="PANTHER" id="PTHR37944:SF1">
    <property type="entry name" value="PORIN B"/>
    <property type="match status" value="1"/>
</dbReference>
<dbReference type="RefSeq" id="WP_004841938.1">
    <property type="nucleotide sequence ID" value="NZ_RAXU01000028.1"/>
</dbReference>
<dbReference type="InterPro" id="IPR038673">
    <property type="entry name" value="OprB_sf"/>
</dbReference>
<dbReference type="SUPFAM" id="SSF56935">
    <property type="entry name" value="Porins"/>
    <property type="match status" value="1"/>
</dbReference>
<name>A0A3A8EPH8_9GAMM</name>
<dbReference type="EMBL" id="RAXU01000028">
    <property type="protein sequence ID" value="RKG30761.1"/>
    <property type="molecule type" value="Genomic_DNA"/>
</dbReference>
<keyword evidence="4" id="KW-1185">Reference proteome</keyword>